<feature type="domain" description="Novel STAND NTPase 1" evidence="1">
    <location>
        <begin position="90"/>
        <end position="228"/>
    </location>
</feature>
<dbReference type="InParanoid" id="A0A165F2F0"/>
<gene>
    <name evidence="2" type="ORF">CALCODRAFT_330974</name>
</gene>
<keyword evidence="3" id="KW-1185">Reference proteome</keyword>
<sequence length="801" mass="87553">MLDALRRAVDDVQLYLERQQRALSSVPRLTTTDDTAALHKKLDAVMLQFAIVQAVDVRERLDKMRLEDAGSLAAQVPIDLPPVNLPPKPAKFYGRVELVKSIIALLTQDSACRIPLLGPGGIGKTSTAAAVINDIRVRRKYGHDIVFVSCEGVSSSEGIIRSLTAALGVRHDSDALSAVIAHLSSKICLLILDNLETAWDSEDRLDVEDLLAKLSQVTTLSLIITMRGAVRPSGVEWVEPCPPPLEPLSLDAARQMWIGIAGTADSKLDELLTLLDGLPLAITLMAHQGQMMDPADLIDAYKAEKTTLLVRGGKSGRLTRLDVSIQLSINAHSIRENPNAPKLLSLVCLLPDGVLLADVARILPTMSNPRGTILLLLQAALAVRQKHRIKVLSPIRDFILGQYPPEGPALSDLRQHFMGLALQASKIGTDESKQAVDRISADFGNINSVLLHFWRASPDSDHIGTLLAATERLAQFSYLASYGDCTPLLTEAISVLQATGNRKGAAQCMQMMGNLLGRQDRYPEMFAMLNASKAAFLNIGDRRGASQCTYTMGGVLLMLHRFDEAVAKLDEAKSTFEGLGDRFGAAQCTRSMGDVLRMENRFDEAIIQLEDAKTTFAELGDRLWATQCTRSIGDSLRMQGHYEEAIVELEDARAEYESVGNRFGAVQCMRMIGDAQRMQNHHDEAILTLGQAKSEYEAIANRLGEAQCLLSIGDALRVKKTFEEAVPVLEDAKTRFATIGYRFGLAECNRVLARTLIACDQQAKAASLMRQAMGVYKEMGILEQAEACEDELTIMRSIAPA</sequence>
<dbReference type="InterPro" id="IPR049052">
    <property type="entry name" value="nSTAND1"/>
</dbReference>
<dbReference type="SUPFAM" id="SSF52540">
    <property type="entry name" value="P-loop containing nucleoside triphosphate hydrolases"/>
    <property type="match status" value="1"/>
</dbReference>
<dbReference type="Pfam" id="PF20703">
    <property type="entry name" value="nSTAND1"/>
    <property type="match status" value="1"/>
</dbReference>
<proteinExistence type="predicted"/>
<dbReference type="OrthoDB" id="621413at2759"/>
<dbReference type="InterPro" id="IPR011990">
    <property type="entry name" value="TPR-like_helical_dom_sf"/>
</dbReference>
<accession>A0A165F2F0</accession>
<dbReference type="Proteomes" id="UP000076842">
    <property type="component" value="Unassembled WGS sequence"/>
</dbReference>
<protein>
    <submittedName>
        <fullName evidence="2">TPR-like protein</fullName>
    </submittedName>
</protein>
<dbReference type="InterPro" id="IPR027417">
    <property type="entry name" value="P-loop_NTPase"/>
</dbReference>
<dbReference type="Gene3D" id="1.25.40.10">
    <property type="entry name" value="Tetratricopeptide repeat domain"/>
    <property type="match status" value="1"/>
</dbReference>
<evidence type="ECO:0000313" key="3">
    <source>
        <dbReference type="Proteomes" id="UP000076842"/>
    </source>
</evidence>
<reference evidence="2 3" key="1">
    <citation type="journal article" date="2016" name="Mol. Biol. Evol.">
        <title>Comparative Genomics of Early-Diverging Mushroom-Forming Fungi Provides Insights into the Origins of Lignocellulose Decay Capabilities.</title>
        <authorList>
            <person name="Nagy L.G."/>
            <person name="Riley R."/>
            <person name="Tritt A."/>
            <person name="Adam C."/>
            <person name="Daum C."/>
            <person name="Floudas D."/>
            <person name="Sun H."/>
            <person name="Yadav J.S."/>
            <person name="Pangilinan J."/>
            <person name="Larsson K.H."/>
            <person name="Matsuura K."/>
            <person name="Barry K."/>
            <person name="Labutti K."/>
            <person name="Kuo R."/>
            <person name="Ohm R.A."/>
            <person name="Bhattacharya S.S."/>
            <person name="Shirouzu T."/>
            <person name="Yoshinaga Y."/>
            <person name="Martin F.M."/>
            <person name="Grigoriev I.V."/>
            <person name="Hibbett D.S."/>
        </authorList>
    </citation>
    <scope>NUCLEOTIDE SEQUENCE [LARGE SCALE GENOMIC DNA]</scope>
    <source>
        <strain evidence="2 3">HHB12733</strain>
    </source>
</reference>
<dbReference type="Pfam" id="PF13424">
    <property type="entry name" value="TPR_12"/>
    <property type="match status" value="1"/>
</dbReference>
<dbReference type="AlphaFoldDB" id="A0A165F2F0"/>
<evidence type="ECO:0000259" key="1">
    <source>
        <dbReference type="Pfam" id="PF20703"/>
    </source>
</evidence>
<dbReference type="SUPFAM" id="SSF48452">
    <property type="entry name" value="TPR-like"/>
    <property type="match status" value="2"/>
</dbReference>
<dbReference type="STRING" id="1353952.A0A165F2F0"/>
<dbReference type="Gene3D" id="3.40.50.300">
    <property type="entry name" value="P-loop containing nucleotide triphosphate hydrolases"/>
    <property type="match status" value="1"/>
</dbReference>
<dbReference type="PANTHER" id="PTHR47691:SF3">
    <property type="entry name" value="HTH-TYPE TRANSCRIPTIONAL REGULATOR RV0890C-RELATED"/>
    <property type="match status" value="1"/>
</dbReference>
<dbReference type="PRINTS" id="PR00364">
    <property type="entry name" value="DISEASERSIST"/>
</dbReference>
<dbReference type="PANTHER" id="PTHR47691">
    <property type="entry name" value="REGULATOR-RELATED"/>
    <property type="match status" value="1"/>
</dbReference>
<organism evidence="2 3">
    <name type="scientific">Calocera cornea HHB12733</name>
    <dbReference type="NCBI Taxonomy" id="1353952"/>
    <lineage>
        <taxon>Eukaryota</taxon>
        <taxon>Fungi</taxon>
        <taxon>Dikarya</taxon>
        <taxon>Basidiomycota</taxon>
        <taxon>Agaricomycotina</taxon>
        <taxon>Dacrymycetes</taxon>
        <taxon>Dacrymycetales</taxon>
        <taxon>Dacrymycetaceae</taxon>
        <taxon>Calocera</taxon>
    </lineage>
</organism>
<evidence type="ECO:0000313" key="2">
    <source>
        <dbReference type="EMBL" id="KZT56046.1"/>
    </source>
</evidence>
<name>A0A165F2F0_9BASI</name>
<dbReference type="EMBL" id="KV423984">
    <property type="protein sequence ID" value="KZT56046.1"/>
    <property type="molecule type" value="Genomic_DNA"/>
</dbReference>